<dbReference type="Gene3D" id="1.10.1740.10">
    <property type="match status" value="1"/>
</dbReference>
<dbReference type="Proteomes" id="UP001057520">
    <property type="component" value="Chromosome"/>
</dbReference>
<evidence type="ECO:0000259" key="5">
    <source>
        <dbReference type="Pfam" id="PF04542"/>
    </source>
</evidence>
<evidence type="ECO:0000313" key="7">
    <source>
        <dbReference type="Proteomes" id="UP001057520"/>
    </source>
</evidence>
<evidence type="ECO:0000256" key="3">
    <source>
        <dbReference type="ARBA" id="ARBA00023082"/>
    </source>
</evidence>
<accession>A0ABY4ZX91</accession>
<comment type="similarity">
    <text evidence="1">Belongs to the sigma-70 factor family. ECF subfamily.</text>
</comment>
<dbReference type="InterPro" id="IPR014284">
    <property type="entry name" value="RNA_pol_sigma-70_dom"/>
</dbReference>
<evidence type="ECO:0000256" key="4">
    <source>
        <dbReference type="ARBA" id="ARBA00023163"/>
    </source>
</evidence>
<dbReference type="InterPro" id="IPR039425">
    <property type="entry name" value="RNA_pol_sigma-70-like"/>
</dbReference>
<feature type="domain" description="RNA polymerase sigma-70 region 2" evidence="5">
    <location>
        <begin position="40"/>
        <end position="91"/>
    </location>
</feature>
<reference evidence="6 7" key="1">
    <citation type="submission" date="2022-04" db="EMBL/GenBank/DDBJ databases">
        <title>Genome sequence of soybean root-associated Caulobacter segnis RL271.</title>
        <authorList>
            <person name="Longley R."/>
            <person name="Bonito G."/>
            <person name="Trigodet F."/>
            <person name="Crosson S."/>
            <person name="Fiebig A."/>
        </authorList>
    </citation>
    <scope>NUCLEOTIDE SEQUENCE [LARGE SCALE GENOMIC DNA]</scope>
    <source>
        <strain evidence="6 7">RL271</strain>
    </source>
</reference>
<dbReference type="Pfam" id="PF04542">
    <property type="entry name" value="Sigma70_r2"/>
    <property type="match status" value="1"/>
</dbReference>
<protein>
    <submittedName>
        <fullName evidence="6">Sigma-70 family RNA polymerase sigma factor</fullName>
    </submittedName>
</protein>
<evidence type="ECO:0000256" key="1">
    <source>
        <dbReference type="ARBA" id="ARBA00010641"/>
    </source>
</evidence>
<dbReference type="NCBIfam" id="TIGR02937">
    <property type="entry name" value="sigma70-ECF"/>
    <property type="match status" value="1"/>
</dbReference>
<evidence type="ECO:0000256" key="2">
    <source>
        <dbReference type="ARBA" id="ARBA00023015"/>
    </source>
</evidence>
<proteinExistence type="inferred from homology"/>
<name>A0ABY4ZX91_9CAUL</name>
<keyword evidence="4" id="KW-0804">Transcription</keyword>
<dbReference type="Gene3D" id="1.10.10.10">
    <property type="entry name" value="Winged helix-like DNA-binding domain superfamily/Winged helix DNA-binding domain"/>
    <property type="match status" value="1"/>
</dbReference>
<dbReference type="SUPFAM" id="SSF88659">
    <property type="entry name" value="Sigma3 and sigma4 domains of RNA polymerase sigma factors"/>
    <property type="match status" value="1"/>
</dbReference>
<organism evidence="6 7">
    <name type="scientific">Caulobacter segnis</name>
    <dbReference type="NCBI Taxonomy" id="88688"/>
    <lineage>
        <taxon>Bacteria</taxon>
        <taxon>Pseudomonadati</taxon>
        <taxon>Pseudomonadota</taxon>
        <taxon>Alphaproteobacteria</taxon>
        <taxon>Caulobacterales</taxon>
        <taxon>Caulobacteraceae</taxon>
        <taxon>Caulobacter</taxon>
    </lineage>
</organism>
<dbReference type="PANTHER" id="PTHR43133">
    <property type="entry name" value="RNA POLYMERASE ECF-TYPE SIGMA FACTO"/>
    <property type="match status" value="1"/>
</dbReference>
<dbReference type="SUPFAM" id="SSF88946">
    <property type="entry name" value="Sigma2 domain of RNA polymerase sigma factors"/>
    <property type="match status" value="1"/>
</dbReference>
<keyword evidence="3" id="KW-0731">Sigma factor</keyword>
<sequence>MAKSQRPSADEEAWTWSRRAVFRESYCDDWEDLRLFLRARFGPGPPEPEDLAQQAFVKLGERPADQEHESPRAFVFRVAINLARDALRRQKMAYRLVSASAPALEPDAAPDAERTVIAKQELDVLNRVVEGLPPRHRRFLADNRVAGLSFAEIARQNGVSEALVRKTVGEAVAACQRAVAGGPIDFRGLSRERNRRA</sequence>
<keyword evidence="2" id="KW-0805">Transcription regulation</keyword>
<dbReference type="InterPro" id="IPR013324">
    <property type="entry name" value="RNA_pol_sigma_r3/r4-like"/>
</dbReference>
<dbReference type="EMBL" id="CP096040">
    <property type="protein sequence ID" value="USQ96531.1"/>
    <property type="molecule type" value="Genomic_DNA"/>
</dbReference>
<keyword evidence="7" id="KW-1185">Reference proteome</keyword>
<gene>
    <name evidence="6" type="ORF">MZV50_02750</name>
</gene>
<dbReference type="InterPro" id="IPR036388">
    <property type="entry name" value="WH-like_DNA-bd_sf"/>
</dbReference>
<dbReference type="InterPro" id="IPR013325">
    <property type="entry name" value="RNA_pol_sigma_r2"/>
</dbReference>
<evidence type="ECO:0000313" key="6">
    <source>
        <dbReference type="EMBL" id="USQ96531.1"/>
    </source>
</evidence>
<dbReference type="PANTHER" id="PTHR43133:SF63">
    <property type="entry name" value="RNA POLYMERASE SIGMA FACTOR FECI-RELATED"/>
    <property type="match status" value="1"/>
</dbReference>
<dbReference type="InterPro" id="IPR007627">
    <property type="entry name" value="RNA_pol_sigma70_r2"/>
</dbReference>